<dbReference type="Proteomes" id="UP001204833">
    <property type="component" value="Unassembled WGS sequence"/>
</dbReference>
<proteinExistence type="predicted"/>
<dbReference type="GeneID" id="76148166"/>
<reference evidence="5 6" key="1">
    <citation type="journal article" date="2022" name="DNA Res.">
        <title>Genome analysis of five recently described species of the CUG-Ser clade uncovers Candida theae as a new hybrid lineage with pathogenic potential in the Candida parapsilosis species complex.</title>
        <authorList>
            <person name="Mixao V."/>
            <person name="Del Olmo V."/>
            <person name="Hegedusova E."/>
            <person name="Saus E."/>
            <person name="Pryszcz L."/>
            <person name="Cillingova A."/>
            <person name="Nosek J."/>
            <person name="Gabaldon T."/>
        </authorList>
    </citation>
    <scope>NUCLEOTIDE SEQUENCE [LARGE SCALE GENOMIC DNA]</scope>
    <source>
        <strain evidence="5 6">CBS 12239</strain>
    </source>
</reference>
<evidence type="ECO:0000259" key="4">
    <source>
        <dbReference type="Pfam" id="PF10451"/>
    </source>
</evidence>
<dbReference type="Gene3D" id="2.40.50.1040">
    <property type="match status" value="1"/>
</dbReference>
<name>A0AAD5BJE5_9ASCO</name>
<sequence length="421" mass="49628">MQACPTSLYEQHRRIDWQSPGNHIVAKNGDIEYYRAELFSLADTFGKYTPIFINDINNQLNFRRHYNELWEYLHDLIMVNNWPINKFSIVGKVVGERLFDRGGYGGARLSIDDSSGKDSIVEIFISLAQYEAIFPVSGTNFGKLVEVRGTFKNWRPVVDSITVVSSVPNDLTRELSHWAIRVKFRETVLQKPWKFVKTMQEEKRLDIEPPKDVRLQVPTEPIRRGPRKSVDIVIDLTGDDDTQDGTPEVEFNDITQRHLENTSEVLLHHKHIYIKLVKESLVVIIKNSFRETTLDDLVSNRYVLNQINVFAEVLQQFHGFHINYRSEIIFRLALYFKESELFEFTDSIIKSAKFQFMYHSIQRKLSTRTQIKTLKYLDYLTKRLQINNCDYKLVNFLIRYIVSTSDLRWKYIKDEIKWIRA</sequence>
<organism evidence="5 6">
    <name type="scientific">Candida theae</name>
    <dbReference type="NCBI Taxonomy" id="1198502"/>
    <lineage>
        <taxon>Eukaryota</taxon>
        <taxon>Fungi</taxon>
        <taxon>Dikarya</taxon>
        <taxon>Ascomycota</taxon>
        <taxon>Saccharomycotina</taxon>
        <taxon>Pichiomycetes</taxon>
        <taxon>Debaryomycetaceae</taxon>
        <taxon>Candida/Lodderomyces clade</taxon>
        <taxon>Candida</taxon>
    </lineage>
</organism>
<gene>
    <name evidence="5" type="ORF">KGF57_000106</name>
</gene>
<evidence type="ECO:0000313" key="5">
    <source>
        <dbReference type="EMBL" id="KAI5968412.1"/>
    </source>
</evidence>
<evidence type="ECO:0000313" key="6">
    <source>
        <dbReference type="Proteomes" id="UP001204833"/>
    </source>
</evidence>
<keyword evidence="3" id="KW-0779">Telomere</keyword>
<keyword evidence="2" id="KW-0158">Chromosome</keyword>
<evidence type="ECO:0000256" key="3">
    <source>
        <dbReference type="ARBA" id="ARBA00022895"/>
    </source>
</evidence>
<feature type="domain" description="CST complex subunit Stn1 N-terminal" evidence="4">
    <location>
        <begin position="31"/>
        <end position="202"/>
    </location>
</feature>
<dbReference type="RefSeq" id="XP_051611291.1">
    <property type="nucleotide sequence ID" value="XM_051750227.1"/>
</dbReference>
<dbReference type="EMBL" id="JAIHNG010000013">
    <property type="protein sequence ID" value="KAI5968412.1"/>
    <property type="molecule type" value="Genomic_DNA"/>
</dbReference>
<protein>
    <recommendedName>
        <fullName evidence="4">CST complex subunit Stn1 N-terminal domain-containing protein</fullName>
    </recommendedName>
</protein>
<keyword evidence="6" id="KW-1185">Reference proteome</keyword>
<dbReference type="GO" id="GO:0000781">
    <property type="term" value="C:chromosome, telomeric region"/>
    <property type="evidence" value="ECO:0007669"/>
    <property type="project" value="UniProtKB-SubCell"/>
</dbReference>
<comment type="subcellular location">
    <subcellularLocation>
        <location evidence="1">Chromosome</location>
        <location evidence="1">Telomere</location>
    </subcellularLocation>
</comment>
<dbReference type="AlphaFoldDB" id="A0AAD5BJE5"/>
<evidence type="ECO:0000256" key="2">
    <source>
        <dbReference type="ARBA" id="ARBA00022454"/>
    </source>
</evidence>
<accession>A0AAD5BJE5</accession>
<dbReference type="Pfam" id="PF10451">
    <property type="entry name" value="Stn1"/>
    <property type="match status" value="1"/>
</dbReference>
<evidence type="ECO:0000256" key="1">
    <source>
        <dbReference type="ARBA" id="ARBA00004574"/>
    </source>
</evidence>
<dbReference type="InterPro" id="IPR018856">
    <property type="entry name" value="Stn1_N"/>
</dbReference>
<comment type="caution">
    <text evidence="5">The sequence shown here is derived from an EMBL/GenBank/DDBJ whole genome shotgun (WGS) entry which is preliminary data.</text>
</comment>